<feature type="transmembrane region" description="Helical" evidence="6">
    <location>
        <begin position="9"/>
        <end position="30"/>
    </location>
</feature>
<evidence type="ECO:0000256" key="3">
    <source>
        <dbReference type="ARBA" id="ARBA00022692"/>
    </source>
</evidence>
<evidence type="ECO:0000256" key="1">
    <source>
        <dbReference type="ARBA" id="ARBA00004429"/>
    </source>
</evidence>
<feature type="transmembrane region" description="Helical" evidence="6">
    <location>
        <begin position="346"/>
        <end position="379"/>
    </location>
</feature>
<dbReference type="EMBL" id="CP020931">
    <property type="protein sequence ID" value="ARM82968.1"/>
    <property type="molecule type" value="Genomic_DNA"/>
</dbReference>
<proteinExistence type="predicted"/>
<feature type="transmembrane region" description="Helical" evidence="6">
    <location>
        <begin position="147"/>
        <end position="164"/>
    </location>
</feature>
<dbReference type="InterPro" id="IPR021807">
    <property type="entry name" value="LivHM_N"/>
</dbReference>
<feature type="transmembrane region" description="Helical" evidence="6">
    <location>
        <begin position="42"/>
        <end position="61"/>
    </location>
</feature>
<evidence type="ECO:0000313" key="9">
    <source>
        <dbReference type="Proteomes" id="UP000193100"/>
    </source>
</evidence>
<keyword evidence="3 6" id="KW-0812">Transmembrane</keyword>
<feature type="transmembrane region" description="Helical" evidence="6">
    <location>
        <begin position="265"/>
        <end position="283"/>
    </location>
</feature>
<dbReference type="RefSeq" id="WP_075194323.1">
    <property type="nucleotide sequence ID" value="NZ_CP020931.1"/>
</dbReference>
<dbReference type="GO" id="GO:0015658">
    <property type="term" value="F:branched-chain amino acid transmembrane transporter activity"/>
    <property type="evidence" value="ECO:0007669"/>
    <property type="project" value="InterPro"/>
</dbReference>
<feature type="transmembrane region" description="Helical" evidence="6">
    <location>
        <begin position="314"/>
        <end position="334"/>
    </location>
</feature>
<evidence type="ECO:0000256" key="2">
    <source>
        <dbReference type="ARBA" id="ARBA00022475"/>
    </source>
</evidence>
<feature type="transmembrane region" description="Helical" evidence="6">
    <location>
        <begin position="90"/>
        <end position="110"/>
    </location>
</feature>
<evidence type="ECO:0000256" key="5">
    <source>
        <dbReference type="ARBA" id="ARBA00023136"/>
    </source>
</evidence>
<name>A0A1W6K695_9GAMM</name>
<sequence length="423" mass="45793">MAAHNLKHALFCAIVTLIISYPILGFNLASEGTTVTLEGAKTSTVIGVLLAAVIVFLFQLFRDNLMGSLRQLPAANPLANRKPMEQSKRLKLESALLTLMIIGALIWPFIASRGAVDLATLVLIYVMLALGLNVVVGLAGLLDLGYVAFYAVGAYTFALLSQYYGVSFWFALPIGALLAALFGLVLGFPVLRLRGDYLAIVTLGFGEIIRILLNNMTNLTGGPNGIGGIPDPTLFGMEFGRRVKEEGNTSFHETFGIAYSGEHKVIFLYLIALVLAVITAIAIRRLMRMPVGRAWEALREDEIAAKSLGLNRTAVKLSAFTIGAFFAGFAGTVFASKQGFISPESFVFLESAIILAIVVLGGMGSQMGVILAAIAVTILPELAREFSEYRMLIFGAAMVLMMVWRPQGLLPMRRIHIELKKQE</sequence>
<gene>
    <name evidence="8" type="primary">livM</name>
    <name evidence="8" type="ORF">MARSALSMR5_00873</name>
</gene>
<dbReference type="GeneID" id="77254859"/>
<dbReference type="AlphaFoldDB" id="A0A1W6K695"/>
<dbReference type="Pfam" id="PF11862">
    <property type="entry name" value="DUF3382"/>
    <property type="match status" value="1"/>
</dbReference>
<dbReference type="GO" id="GO:0005886">
    <property type="term" value="C:plasma membrane"/>
    <property type="evidence" value="ECO:0007669"/>
    <property type="project" value="UniProtKB-SubCell"/>
</dbReference>
<keyword evidence="5 6" id="KW-0472">Membrane</keyword>
<dbReference type="NCBIfam" id="NF008450">
    <property type="entry name" value="PRK11301.1"/>
    <property type="match status" value="1"/>
</dbReference>
<protein>
    <submittedName>
        <fullName evidence="8">Branched-chain amino acid ABC transporter permease</fullName>
    </submittedName>
</protein>
<dbReference type="Proteomes" id="UP000193100">
    <property type="component" value="Chromosome"/>
</dbReference>
<dbReference type="CDD" id="cd06581">
    <property type="entry name" value="TM_PBP1_LivM_like"/>
    <property type="match status" value="1"/>
</dbReference>
<comment type="subcellular location">
    <subcellularLocation>
        <location evidence="1">Cell inner membrane</location>
        <topology evidence="1">Multi-pass membrane protein</topology>
    </subcellularLocation>
</comment>
<dbReference type="Pfam" id="PF02653">
    <property type="entry name" value="BPD_transp_2"/>
    <property type="match status" value="1"/>
</dbReference>
<feature type="domain" description="High-affinity branched-chain amino acid transport system permease LivHM N-terminal" evidence="7">
    <location>
        <begin position="5"/>
        <end position="107"/>
    </location>
</feature>
<keyword evidence="2" id="KW-1003">Cell membrane</keyword>
<organism evidence="8 9">
    <name type="scientific">Marinobacter salarius</name>
    <dbReference type="NCBI Taxonomy" id="1420917"/>
    <lineage>
        <taxon>Bacteria</taxon>
        <taxon>Pseudomonadati</taxon>
        <taxon>Pseudomonadota</taxon>
        <taxon>Gammaproteobacteria</taxon>
        <taxon>Pseudomonadales</taxon>
        <taxon>Marinobacteraceae</taxon>
        <taxon>Marinobacter</taxon>
    </lineage>
</organism>
<accession>A0A1W6K695</accession>
<evidence type="ECO:0000259" key="7">
    <source>
        <dbReference type="Pfam" id="PF11862"/>
    </source>
</evidence>
<dbReference type="InterPro" id="IPR043428">
    <property type="entry name" value="LivM-like"/>
</dbReference>
<evidence type="ECO:0000256" key="4">
    <source>
        <dbReference type="ARBA" id="ARBA00022989"/>
    </source>
</evidence>
<feature type="transmembrane region" description="Helical" evidence="6">
    <location>
        <begin position="197"/>
        <end position="213"/>
    </location>
</feature>
<dbReference type="PANTHER" id="PTHR30482:SF20">
    <property type="entry name" value="HIGH-AFFINITY BRANCHED-CHAIN AMINO ACID TRANSPORT SYSTEM PERMEASE PROTEIN LIVM"/>
    <property type="match status" value="1"/>
</dbReference>
<evidence type="ECO:0000256" key="6">
    <source>
        <dbReference type="SAM" id="Phobius"/>
    </source>
</evidence>
<keyword evidence="4 6" id="KW-1133">Transmembrane helix</keyword>
<evidence type="ECO:0000313" key="8">
    <source>
        <dbReference type="EMBL" id="ARM82968.1"/>
    </source>
</evidence>
<reference evidence="8 9" key="1">
    <citation type="submission" date="2017-04" db="EMBL/GenBank/DDBJ databases">
        <title>Genome Sequence of Marinobacter salarius strain SMR5 Isolated from a culture of the Diatom Skeletonema marinoi.</title>
        <authorList>
            <person name="Topel M."/>
            <person name="Pinder M.I.M."/>
            <person name="Johansson O.N."/>
            <person name="Kourtchenko O."/>
            <person name="Godhe A."/>
            <person name="Clarke A.K."/>
        </authorList>
    </citation>
    <scope>NUCLEOTIDE SEQUENCE [LARGE SCALE GENOMIC DNA]</scope>
    <source>
        <strain evidence="8 9">SMR5</strain>
    </source>
</reference>
<feature type="transmembrane region" description="Helical" evidence="6">
    <location>
        <begin position="122"/>
        <end position="142"/>
    </location>
</feature>
<dbReference type="PANTHER" id="PTHR30482">
    <property type="entry name" value="HIGH-AFFINITY BRANCHED-CHAIN AMINO ACID TRANSPORT SYSTEM PERMEASE"/>
    <property type="match status" value="1"/>
</dbReference>
<dbReference type="InterPro" id="IPR001851">
    <property type="entry name" value="ABC_transp_permease"/>
</dbReference>
<feature type="transmembrane region" description="Helical" evidence="6">
    <location>
        <begin position="170"/>
        <end position="190"/>
    </location>
</feature>
<feature type="transmembrane region" description="Helical" evidence="6">
    <location>
        <begin position="391"/>
        <end position="407"/>
    </location>
</feature>